<reference evidence="4" key="1">
    <citation type="journal article" date="2006" name="Science">
        <title>Phytophthora genome sequences uncover evolutionary origins and mechanisms of pathogenesis.</title>
        <authorList>
            <person name="Tyler B.M."/>
            <person name="Tripathy S."/>
            <person name="Zhang X."/>
            <person name="Dehal P."/>
            <person name="Jiang R.H."/>
            <person name="Aerts A."/>
            <person name="Arredondo F.D."/>
            <person name="Baxter L."/>
            <person name="Bensasson D."/>
            <person name="Beynon J.L."/>
            <person name="Chapman J."/>
            <person name="Damasceno C.M."/>
            <person name="Dorrance A.E."/>
            <person name="Dou D."/>
            <person name="Dickerman A.W."/>
            <person name="Dubchak I.L."/>
            <person name="Garbelotto M."/>
            <person name="Gijzen M."/>
            <person name="Gordon S.G."/>
            <person name="Govers F."/>
            <person name="Grunwald N.J."/>
            <person name="Huang W."/>
            <person name="Ivors K.L."/>
            <person name="Jones R.W."/>
            <person name="Kamoun S."/>
            <person name="Krampis K."/>
            <person name="Lamour K.H."/>
            <person name="Lee M.K."/>
            <person name="McDonald W.H."/>
            <person name="Medina M."/>
            <person name="Meijer H.J."/>
            <person name="Nordberg E.K."/>
            <person name="Maclean D.J."/>
            <person name="Ospina-Giraldo M.D."/>
            <person name="Morris P.F."/>
            <person name="Phuntumart V."/>
            <person name="Putnam N.H."/>
            <person name="Rash S."/>
            <person name="Rose J.K."/>
            <person name="Sakihama Y."/>
            <person name="Salamov A.A."/>
            <person name="Savidor A."/>
            <person name="Scheuring C.F."/>
            <person name="Smith B.M."/>
            <person name="Sobral B.W."/>
            <person name="Terry A."/>
            <person name="Torto-Alalibo T.A."/>
            <person name="Win J."/>
            <person name="Xu Z."/>
            <person name="Zhang H."/>
            <person name="Grigoriev I.V."/>
            <person name="Rokhsar D.S."/>
            <person name="Boore J.L."/>
        </authorList>
    </citation>
    <scope>NUCLEOTIDE SEQUENCE [LARGE SCALE GENOMIC DNA]</scope>
    <source>
        <strain evidence="4">Pr102</strain>
    </source>
</reference>
<evidence type="ECO:0000313" key="4">
    <source>
        <dbReference type="Proteomes" id="UP000005238"/>
    </source>
</evidence>
<feature type="domain" description="C2" evidence="2">
    <location>
        <begin position="217"/>
        <end position="315"/>
    </location>
</feature>
<accession>H3GSJ9</accession>
<feature type="compositionally biased region" description="Basic and acidic residues" evidence="1">
    <location>
        <begin position="35"/>
        <end position="45"/>
    </location>
</feature>
<dbReference type="AlphaFoldDB" id="H3GSJ9"/>
<evidence type="ECO:0000259" key="2">
    <source>
        <dbReference type="Pfam" id="PF00168"/>
    </source>
</evidence>
<dbReference type="Proteomes" id="UP000005238">
    <property type="component" value="Unassembled WGS sequence"/>
</dbReference>
<reference evidence="3" key="2">
    <citation type="submission" date="2015-06" db="UniProtKB">
        <authorList>
            <consortium name="EnsemblProtists"/>
        </authorList>
    </citation>
    <scope>IDENTIFICATION</scope>
    <source>
        <strain evidence="3">Pr102</strain>
    </source>
</reference>
<feature type="region of interest" description="Disordered" evidence="1">
    <location>
        <begin position="13"/>
        <end position="65"/>
    </location>
</feature>
<evidence type="ECO:0000256" key="1">
    <source>
        <dbReference type="SAM" id="MobiDB-lite"/>
    </source>
</evidence>
<dbReference type="EMBL" id="DS566041">
    <property type="status" value="NOT_ANNOTATED_CDS"/>
    <property type="molecule type" value="Genomic_DNA"/>
</dbReference>
<dbReference type="eggNOG" id="ENOG502S2PJ">
    <property type="taxonomic scope" value="Eukaryota"/>
</dbReference>
<dbReference type="VEuPathDB" id="FungiDB:KRP22_1329"/>
<dbReference type="VEuPathDB" id="FungiDB:KRP23_1299"/>
<dbReference type="Pfam" id="PF00168">
    <property type="entry name" value="C2"/>
    <property type="match status" value="1"/>
</dbReference>
<dbReference type="HOGENOM" id="CLU_624837_0_0_1"/>
<dbReference type="OMA" id="NETFADW"/>
<dbReference type="InterPro" id="IPR000008">
    <property type="entry name" value="C2_dom"/>
</dbReference>
<sequence>MLGSSDFLRVKNLWQTRISRSKSRENAAAQEETPAPEHEYRESVLENKVQPQTPHTPAIDADFHKYSLGYDTKPAANEEVAPVSPASSSSTTASTGSPSSSPEKATTNSVTSMFRTFSDVCVFPGIMGKPPPPPPMTSSSVSSTLLSFAPTPWRTTRSSSDSSNPSSFSFASVSLTSALPPREAAENAINNVHTVCSRCRTAVSSNVSRGSPYGELVVVDIVEARGLAVDRDESGADLPFAVTMQLGRLSRKTRPVSRDNCMVNERFVFWLASSPTIAQRTLDIFVHGHDQRDLGEVHLSLAMPVNETFADWYPLVCRADGMKHGSVRVAVRRLVLTSSPMLEAGKTLSERESCLCFSDSKHYGELLPELWSCFPGAESEVTEASSGPNEEDISSKLGRLIGFEQVQRDVF</sequence>
<feature type="compositionally biased region" description="Low complexity" evidence="1">
    <location>
        <begin position="81"/>
        <end position="102"/>
    </location>
</feature>
<dbReference type="InParanoid" id="H3GSJ9"/>
<name>H3GSJ9_PHYRM</name>
<organism evidence="3 4">
    <name type="scientific">Phytophthora ramorum</name>
    <name type="common">Sudden oak death agent</name>
    <dbReference type="NCBI Taxonomy" id="164328"/>
    <lineage>
        <taxon>Eukaryota</taxon>
        <taxon>Sar</taxon>
        <taxon>Stramenopiles</taxon>
        <taxon>Oomycota</taxon>
        <taxon>Peronosporomycetes</taxon>
        <taxon>Peronosporales</taxon>
        <taxon>Peronosporaceae</taxon>
        <taxon>Phytophthora</taxon>
    </lineage>
</organism>
<evidence type="ECO:0000313" key="3">
    <source>
        <dbReference type="EnsemblProtists" id="Phyra79988"/>
    </source>
</evidence>
<proteinExistence type="predicted"/>
<dbReference type="SUPFAM" id="SSF49562">
    <property type="entry name" value="C2 domain (Calcium/lipid-binding domain, CaLB)"/>
    <property type="match status" value="1"/>
</dbReference>
<dbReference type="EnsemblProtists" id="Phyra79988">
    <property type="protein sequence ID" value="Phyra79988"/>
    <property type="gene ID" value="Phyra79988"/>
</dbReference>
<keyword evidence="4" id="KW-1185">Reference proteome</keyword>
<dbReference type="Gene3D" id="2.60.40.150">
    <property type="entry name" value="C2 domain"/>
    <property type="match status" value="1"/>
</dbReference>
<protein>
    <recommendedName>
        <fullName evidence="2">C2 domain-containing protein</fullName>
    </recommendedName>
</protein>
<feature type="region of interest" description="Disordered" evidence="1">
    <location>
        <begin position="78"/>
        <end position="109"/>
    </location>
</feature>
<dbReference type="InterPro" id="IPR035892">
    <property type="entry name" value="C2_domain_sf"/>
</dbReference>